<dbReference type="Proteomes" id="UP000642748">
    <property type="component" value="Unassembled WGS sequence"/>
</dbReference>
<sequence length="216" mass="24206">MTTTAIVILVIVVVVVAALIAFAVTYSRRRALRERFGPEYERLVAEQNSRSAAEHELRERERKHAELDLHPLSASSRAGYAAEWADVQTRFVDSPQDAVRAGDELVTRLVREIGYPTDDYEERLATLSVEHARTLSHYRDAHDISLRNESGQASTEQLRQALVHYRALFGELLGDEPVPETAEPVQAREPETEPEVPAARTDVPQTDGPRSDAPTR</sequence>
<keyword evidence="2" id="KW-1133">Transmembrane helix</keyword>
<protein>
    <recommendedName>
        <fullName evidence="5">Secreted protein</fullName>
    </recommendedName>
</protein>
<name>A0A8J3VSE7_9ACTN</name>
<feature type="region of interest" description="Disordered" evidence="1">
    <location>
        <begin position="174"/>
        <end position="216"/>
    </location>
</feature>
<evidence type="ECO:0000313" key="3">
    <source>
        <dbReference type="EMBL" id="GIH16511.1"/>
    </source>
</evidence>
<feature type="transmembrane region" description="Helical" evidence="2">
    <location>
        <begin position="6"/>
        <end position="26"/>
    </location>
</feature>
<evidence type="ECO:0000256" key="2">
    <source>
        <dbReference type="SAM" id="Phobius"/>
    </source>
</evidence>
<proteinExistence type="predicted"/>
<evidence type="ECO:0000256" key="1">
    <source>
        <dbReference type="SAM" id="MobiDB-lite"/>
    </source>
</evidence>
<gene>
    <name evidence="3" type="ORF">Raf01_46830</name>
</gene>
<keyword evidence="2" id="KW-0812">Transmembrane</keyword>
<dbReference type="RefSeq" id="WP_203920072.1">
    <property type="nucleotide sequence ID" value="NZ_BONZ01000043.1"/>
</dbReference>
<evidence type="ECO:0000313" key="4">
    <source>
        <dbReference type="Proteomes" id="UP000642748"/>
    </source>
</evidence>
<dbReference type="EMBL" id="BONZ01000043">
    <property type="protein sequence ID" value="GIH16511.1"/>
    <property type="molecule type" value="Genomic_DNA"/>
</dbReference>
<reference evidence="3" key="1">
    <citation type="submission" date="2021-01" db="EMBL/GenBank/DDBJ databases">
        <title>Whole genome shotgun sequence of Rugosimonospora africana NBRC 104875.</title>
        <authorList>
            <person name="Komaki H."/>
            <person name="Tamura T."/>
        </authorList>
    </citation>
    <scope>NUCLEOTIDE SEQUENCE</scope>
    <source>
        <strain evidence="3">NBRC 104875</strain>
    </source>
</reference>
<keyword evidence="4" id="KW-1185">Reference proteome</keyword>
<dbReference type="AlphaFoldDB" id="A0A8J3VSE7"/>
<comment type="caution">
    <text evidence="3">The sequence shown here is derived from an EMBL/GenBank/DDBJ whole genome shotgun (WGS) entry which is preliminary data.</text>
</comment>
<accession>A0A8J3VSE7</accession>
<evidence type="ECO:0008006" key="5">
    <source>
        <dbReference type="Google" id="ProtNLM"/>
    </source>
</evidence>
<organism evidence="3 4">
    <name type="scientific">Rugosimonospora africana</name>
    <dbReference type="NCBI Taxonomy" id="556532"/>
    <lineage>
        <taxon>Bacteria</taxon>
        <taxon>Bacillati</taxon>
        <taxon>Actinomycetota</taxon>
        <taxon>Actinomycetes</taxon>
        <taxon>Micromonosporales</taxon>
        <taxon>Micromonosporaceae</taxon>
        <taxon>Rugosimonospora</taxon>
    </lineage>
</organism>
<keyword evidence="2" id="KW-0472">Membrane</keyword>